<dbReference type="Pfam" id="PF00126">
    <property type="entry name" value="HTH_1"/>
    <property type="match status" value="1"/>
</dbReference>
<dbReference type="InterPro" id="IPR036388">
    <property type="entry name" value="WH-like_DNA-bd_sf"/>
</dbReference>
<dbReference type="RefSeq" id="WP_210810927.1">
    <property type="nucleotide sequence ID" value="NZ_JAGQDG010000008.1"/>
</dbReference>
<dbReference type="PANTHER" id="PTHR38431:SF1">
    <property type="entry name" value="BLL2305 PROTEIN"/>
    <property type="match status" value="1"/>
</dbReference>
<gene>
    <name evidence="3" type="ORF">KAK11_18850</name>
</gene>
<organism evidence="3 4">
    <name type="scientific">Ideonella paludis</name>
    <dbReference type="NCBI Taxonomy" id="1233411"/>
    <lineage>
        <taxon>Bacteria</taxon>
        <taxon>Pseudomonadati</taxon>
        <taxon>Pseudomonadota</taxon>
        <taxon>Betaproteobacteria</taxon>
        <taxon>Burkholderiales</taxon>
        <taxon>Sphaerotilaceae</taxon>
        <taxon>Ideonella</taxon>
    </lineage>
</organism>
<dbReference type="Gene3D" id="1.10.10.10">
    <property type="entry name" value="Winged helix-like DNA-binding domain superfamily/Winged helix DNA-binding domain"/>
    <property type="match status" value="1"/>
</dbReference>
<dbReference type="SUPFAM" id="SSF46785">
    <property type="entry name" value="Winged helix' DNA-binding domain"/>
    <property type="match status" value="1"/>
</dbReference>
<evidence type="ECO:0000313" key="4">
    <source>
        <dbReference type="Proteomes" id="UP000672097"/>
    </source>
</evidence>
<keyword evidence="4" id="KW-1185">Reference proteome</keyword>
<evidence type="ECO:0000259" key="2">
    <source>
        <dbReference type="Pfam" id="PF12727"/>
    </source>
</evidence>
<dbReference type="InterPro" id="IPR024370">
    <property type="entry name" value="PBP_domain"/>
</dbReference>
<dbReference type="PANTHER" id="PTHR38431">
    <property type="entry name" value="BLL2305 PROTEIN"/>
    <property type="match status" value="1"/>
</dbReference>
<evidence type="ECO:0000259" key="1">
    <source>
        <dbReference type="Pfam" id="PF00126"/>
    </source>
</evidence>
<dbReference type="InterPro" id="IPR036390">
    <property type="entry name" value="WH_DNA-bd_sf"/>
</dbReference>
<comment type="caution">
    <text evidence="3">The sequence shown here is derived from an EMBL/GenBank/DDBJ whole genome shotgun (WGS) entry which is preliminary data.</text>
</comment>
<dbReference type="InterPro" id="IPR000847">
    <property type="entry name" value="LysR_HTH_N"/>
</dbReference>
<dbReference type="EMBL" id="JAGQDG010000008">
    <property type="protein sequence ID" value="MBQ0937391.1"/>
    <property type="molecule type" value="Genomic_DNA"/>
</dbReference>
<sequence>MSSAVRIRPVWAINTASGSPLPARLLELLVQVQACGSLQAASTVLGLSYRHAWDLLRQGESLLGGPLLSMARGKGSSLTPLGAKLVWAQRRIEARLGPLLETLANELSAELSAELAPSLHGAAPALRLHASHGFAIEALLAALSAQGVALEHRYASTVAAAAALQEGHADIAGLHLPEGALEAVARARYAPWLGETQAAQPGWQMIHIARRRQGLMLPPGNPLGLSALIDLARTGLRFINRQADSGTRLLLEGLLAQQGLSGAQIRGFEQSEFTHAAVAAYVASGMADAGFGLETAARQFKLDFIPLASERYFLVCRPATLQHPTVQALRLSLQEPALREQLNALPGYQAEGAGDVSTW</sequence>
<dbReference type="SUPFAM" id="SSF53850">
    <property type="entry name" value="Periplasmic binding protein-like II"/>
    <property type="match status" value="1"/>
</dbReference>
<protein>
    <submittedName>
        <fullName evidence="3">Helix-turn-helix transcriptional regulator</fullName>
    </submittedName>
</protein>
<proteinExistence type="predicted"/>
<accession>A0ABS5E1U2</accession>
<dbReference type="Pfam" id="PF12727">
    <property type="entry name" value="PBP_like"/>
    <property type="match status" value="1"/>
</dbReference>
<reference evidence="3 4" key="1">
    <citation type="submission" date="2021-04" db="EMBL/GenBank/DDBJ databases">
        <title>The genome sequence of type strain Ideonella paludis KCTC 32238.</title>
        <authorList>
            <person name="Liu Y."/>
        </authorList>
    </citation>
    <scope>NUCLEOTIDE SEQUENCE [LARGE SCALE GENOMIC DNA]</scope>
    <source>
        <strain evidence="3 4">KCTC 32238</strain>
    </source>
</reference>
<dbReference type="Proteomes" id="UP000672097">
    <property type="component" value="Unassembled WGS sequence"/>
</dbReference>
<evidence type="ECO:0000313" key="3">
    <source>
        <dbReference type="EMBL" id="MBQ0937391.1"/>
    </source>
</evidence>
<feature type="domain" description="PBP" evidence="2">
    <location>
        <begin position="145"/>
        <end position="329"/>
    </location>
</feature>
<name>A0ABS5E1U2_9BURK</name>
<feature type="domain" description="HTH lysR-type" evidence="1">
    <location>
        <begin position="24"/>
        <end position="82"/>
    </location>
</feature>